<evidence type="ECO:0000256" key="5">
    <source>
        <dbReference type="ARBA" id="ARBA00022989"/>
    </source>
</evidence>
<comment type="caution">
    <text evidence="10">The sequence shown here is derived from an EMBL/GenBank/DDBJ whole genome shotgun (WGS) entry which is preliminary data.</text>
</comment>
<feature type="transmembrane region" description="Helical" evidence="9">
    <location>
        <begin position="139"/>
        <end position="159"/>
    </location>
</feature>
<dbReference type="InterPro" id="IPR000537">
    <property type="entry name" value="UbiA_prenyltransferase"/>
</dbReference>
<organism evidence="10">
    <name type="scientific">Mariniphaga anaerophila</name>
    <dbReference type="NCBI Taxonomy" id="1484053"/>
    <lineage>
        <taxon>Bacteria</taxon>
        <taxon>Pseudomonadati</taxon>
        <taxon>Bacteroidota</taxon>
        <taxon>Bacteroidia</taxon>
        <taxon>Marinilabiliales</taxon>
        <taxon>Prolixibacteraceae</taxon>
        <taxon>Mariniphaga</taxon>
    </lineage>
</organism>
<evidence type="ECO:0000256" key="6">
    <source>
        <dbReference type="ARBA" id="ARBA00023133"/>
    </source>
</evidence>
<keyword evidence="3 9" id="KW-0808">Transferase</keyword>
<evidence type="ECO:0000256" key="4">
    <source>
        <dbReference type="ARBA" id="ARBA00022692"/>
    </source>
</evidence>
<feature type="transmembrane region" description="Helical" evidence="9">
    <location>
        <begin position="12"/>
        <end position="33"/>
    </location>
</feature>
<dbReference type="UniPathway" id="UPA00834">
    <property type="reaction ID" value="UER00712"/>
</dbReference>
<comment type="catalytic activity">
    <reaction evidence="8 9">
        <text>heme b + (2E,6E)-farnesyl diphosphate + H2O = Fe(II)-heme o + diphosphate</text>
        <dbReference type="Rhea" id="RHEA:28070"/>
        <dbReference type="ChEBI" id="CHEBI:15377"/>
        <dbReference type="ChEBI" id="CHEBI:33019"/>
        <dbReference type="ChEBI" id="CHEBI:60344"/>
        <dbReference type="ChEBI" id="CHEBI:60530"/>
        <dbReference type="ChEBI" id="CHEBI:175763"/>
        <dbReference type="EC" id="2.5.1.141"/>
    </reaction>
</comment>
<dbReference type="Gene3D" id="1.10.357.140">
    <property type="entry name" value="UbiA prenyltransferase"/>
    <property type="match status" value="1"/>
</dbReference>
<protein>
    <recommendedName>
        <fullName evidence="9">Protoheme IX farnesyltransferase</fullName>
        <ecNumber evidence="9">2.5.1.141</ecNumber>
    </recommendedName>
    <alternativeName>
        <fullName evidence="9">Heme B farnesyltransferase</fullName>
    </alternativeName>
    <alternativeName>
        <fullName evidence="9">Heme O synthase</fullName>
    </alternativeName>
</protein>
<evidence type="ECO:0000313" key="10">
    <source>
        <dbReference type="EMBL" id="HDR51835.1"/>
    </source>
</evidence>
<comment type="similarity">
    <text evidence="9">Belongs to the UbiA prenyltransferase family. Protoheme IX farnesyltransferase subfamily.</text>
</comment>
<dbReference type="PROSITE" id="PS00943">
    <property type="entry name" value="UBIA"/>
    <property type="match status" value="1"/>
</dbReference>
<feature type="transmembrane region" description="Helical" evidence="9">
    <location>
        <begin position="39"/>
        <end position="66"/>
    </location>
</feature>
<dbReference type="InterPro" id="IPR044878">
    <property type="entry name" value="UbiA_sf"/>
</dbReference>
<keyword evidence="2 9" id="KW-1003">Cell membrane</keyword>
<feature type="transmembrane region" description="Helical" evidence="9">
    <location>
        <begin position="212"/>
        <end position="231"/>
    </location>
</feature>
<comment type="pathway">
    <text evidence="9">Porphyrin-containing compound metabolism; heme O biosynthesis; heme O from protoheme: step 1/1.</text>
</comment>
<feature type="transmembrane region" description="Helical" evidence="9">
    <location>
        <begin position="87"/>
        <end position="106"/>
    </location>
</feature>
<feature type="transmembrane region" description="Helical" evidence="9">
    <location>
        <begin position="268"/>
        <end position="286"/>
    </location>
</feature>
<keyword evidence="4 9" id="KW-0812">Transmembrane</keyword>
<dbReference type="PANTHER" id="PTHR43448">
    <property type="entry name" value="PROTOHEME IX FARNESYLTRANSFERASE, MITOCHONDRIAL"/>
    <property type="match status" value="1"/>
</dbReference>
<feature type="transmembrane region" description="Helical" evidence="9">
    <location>
        <begin position="165"/>
        <end position="191"/>
    </location>
</feature>
<dbReference type="Pfam" id="PF01040">
    <property type="entry name" value="UbiA"/>
    <property type="match status" value="1"/>
</dbReference>
<dbReference type="GO" id="GO:0008495">
    <property type="term" value="F:protoheme IX farnesyltransferase activity"/>
    <property type="evidence" value="ECO:0007669"/>
    <property type="project" value="UniProtKB-UniRule"/>
</dbReference>
<dbReference type="InterPro" id="IPR006369">
    <property type="entry name" value="Protohaem_IX_farnesylTrfase"/>
</dbReference>
<feature type="transmembrane region" description="Helical" evidence="9">
    <location>
        <begin position="237"/>
        <end position="256"/>
    </location>
</feature>
<dbReference type="InterPro" id="IPR030470">
    <property type="entry name" value="UbiA_prenylTrfase_CS"/>
</dbReference>
<dbReference type="GO" id="GO:0048034">
    <property type="term" value="P:heme O biosynthetic process"/>
    <property type="evidence" value="ECO:0007669"/>
    <property type="project" value="UniProtKB-UniRule"/>
</dbReference>
<name>A0A831LV48_9BACT</name>
<comment type="subcellular location">
    <subcellularLocation>
        <location evidence="9">Cell membrane</location>
        <topology evidence="9">Multi-pass membrane protein</topology>
    </subcellularLocation>
    <subcellularLocation>
        <location evidence="1">Membrane</location>
        <topology evidence="1">Multi-pass membrane protein</topology>
    </subcellularLocation>
</comment>
<reference evidence="10" key="1">
    <citation type="journal article" date="2020" name="mSystems">
        <title>Genome- and Community-Level Interaction Insights into Carbon Utilization and Element Cycling Functions of Hydrothermarchaeota in Hydrothermal Sediment.</title>
        <authorList>
            <person name="Zhou Z."/>
            <person name="Liu Y."/>
            <person name="Xu W."/>
            <person name="Pan J."/>
            <person name="Luo Z.H."/>
            <person name="Li M."/>
        </authorList>
    </citation>
    <scope>NUCLEOTIDE SEQUENCE [LARGE SCALE GENOMIC DNA]</scope>
    <source>
        <strain evidence="10">SpSt-1217</strain>
    </source>
</reference>
<keyword evidence="6 9" id="KW-0350">Heme biosynthesis</keyword>
<evidence type="ECO:0000256" key="2">
    <source>
        <dbReference type="ARBA" id="ARBA00022475"/>
    </source>
</evidence>
<dbReference type="AlphaFoldDB" id="A0A831LV48"/>
<evidence type="ECO:0000256" key="1">
    <source>
        <dbReference type="ARBA" id="ARBA00004141"/>
    </source>
</evidence>
<dbReference type="NCBIfam" id="TIGR01473">
    <property type="entry name" value="cyoE_ctaB"/>
    <property type="match status" value="1"/>
</dbReference>
<dbReference type="CDD" id="cd13957">
    <property type="entry name" value="PT_UbiA_Cox10"/>
    <property type="match status" value="1"/>
</dbReference>
<evidence type="ECO:0000256" key="3">
    <source>
        <dbReference type="ARBA" id="ARBA00022679"/>
    </source>
</evidence>
<sequence>MLCRIISTFKNYWKLIKSLQTILLLFTGITGFISSKCPFISWQLFLMLVVSLFLAISGTTIFNMIWDRDIDTKMQRTHNRPLPAGEISIKESVILGLVFLIPGLALSFYLSVLYGLVIFAGFFFDFVIYTIWLKRKTAWSIVWGGVSGGMPILAGRVLGTGSIDPIGILLALAILLWIPTHIMTLNIRYFSDYSNAGIPTFVSKYGFKNTRIVIAASSIASTLAFALGATLLGLSSVFLAMLLFIALAFIIVATVGMYKPGSKINFHLFKLASLYMVLVMFIIILGS</sequence>
<dbReference type="GO" id="GO:0005886">
    <property type="term" value="C:plasma membrane"/>
    <property type="evidence" value="ECO:0007669"/>
    <property type="project" value="UniProtKB-SubCell"/>
</dbReference>
<comment type="function">
    <text evidence="9">Converts heme B (protoheme IX) to heme O by substitution of the vinyl group on carbon 2 of heme B porphyrin ring with a hydroxyethyl farnesyl side group.</text>
</comment>
<dbReference type="HAMAP" id="MF_00154">
    <property type="entry name" value="CyoE_CtaB"/>
    <property type="match status" value="1"/>
</dbReference>
<dbReference type="EMBL" id="DSDK01000509">
    <property type="protein sequence ID" value="HDR51835.1"/>
    <property type="molecule type" value="Genomic_DNA"/>
</dbReference>
<evidence type="ECO:0000256" key="8">
    <source>
        <dbReference type="ARBA" id="ARBA00047690"/>
    </source>
</evidence>
<evidence type="ECO:0000256" key="9">
    <source>
        <dbReference type="HAMAP-Rule" id="MF_00154"/>
    </source>
</evidence>
<evidence type="ECO:0000256" key="7">
    <source>
        <dbReference type="ARBA" id="ARBA00023136"/>
    </source>
</evidence>
<dbReference type="EC" id="2.5.1.141" evidence="9"/>
<proteinExistence type="inferred from homology"/>
<comment type="miscellaneous">
    <text evidence="9">Carbon 2 of the heme B porphyrin ring is defined according to the Fischer nomenclature.</text>
</comment>
<gene>
    <name evidence="10" type="primary">cyoE</name>
    <name evidence="9" type="synonym">ctaB</name>
    <name evidence="10" type="ORF">ENN90_09515</name>
</gene>
<accession>A0A831LV48</accession>
<keyword evidence="7 9" id="KW-0472">Membrane</keyword>
<keyword evidence="5 9" id="KW-1133">Transmembrane helix</keyword>
<feature type="transmembrane region" description="Helical" evidence="9">
    <location>
        <begin position="112"/>
        <end position="132"/>
    </location>
</feature>
<dbReference type="Proteomes" id="UP000886047">
    <property type="component" value="Unassembled WGS sequence"/>
</dbReference>
<dbReference type="PANTHER" id="PTHR43448:SF2">
    <property type="entry name" value="PROTOHEME IX FARNESYLTRANSFERASE, MITOCHONDRIAL"/>
    <property type="match status" value="1"/>
</dbReference>